<name>K1W4I0_TRIAC</name>
<proteinExistence type="predicted"/>
<dbReference type="AlphaFoldDB" id="K1W4I0"/>
<comment type="caution">
    <text evidence="1">The sequence shown here is derived from an EMBL/GenBank/DDBJ whole genome shotgun (WGS) entry which is preliminary data.</text>
</comment>
<dbReference type="InParanoid" id="K1W4I0"/>
<protein>
    <submittedName>
        <fullName evidence="1">Uncharacterized protein</fullName>
    </submittedName>
</protein>
<accession>K1W4I0</accession>
<evidence type="ECO:0000313" key="2">
    <source>
        <dbReference type="Proteomes" id="UP000006757"/>
    </source>
</evidence>
<gene>
    <name evidence="1" type="ORF">A1Q2_01786</name>
</gene>
<sequence length="306" mass="33675">MPAPFPDDGSIVDQDRVGQSLIIEYRKIDQTRRAAASTLLGDGDMQEFVNRIRHHRGERPVGDGHLLPLEWKDAAAFEADMLTFRALHPAPRIAVLIDAARRAPEAPVFLRYAGVTAATTPSARNQADLLRTGTCWSNLTAVLERTPKVFSLKGAHSNKTMTYTAEIRLPCSPAEHRARIDLQDIERALVAAVFPLCGNSAPGGLHHQPDLSPYEAVPLPRFDVEDDKTAERLRALNLQINQHHDDARKIWSSVSRKGISDAAAEDARCNAQVTELYQGGVGIDSYGSVLHYKGMEQFASSLIRPS</sequence>
<reference evidence="1 2" key="1">
    <citation type="journal article" date="2012" name="Eukaryot. Cell">
        <title>Genome sequence of the Trichosporon asahii environmental strain CBS 8904.</title>
        <authorList>
            <person name="Yang R.Y."/>
            <person name="Li H.T."/>
            <person name="Zhu H."/>
            <person name="Zhou G.P."/>
            <person name="Wang M."/>
            <person name="Wang L."/>
        </authorList>
    </citation>
    <scope>NUCLEOTIDE SEQUENCE [LARGE SCALE GENOMIC DNA]</scope>
    <source>
        <strain evidence="1 2">CBS 8904</strain>
    </source>
</reference>
<evidence type="ECO:0000313" key="1">
    <source>
        <dbReference type="EMBL" id="EKD03773.1"/>
    </source>
</evidence>
<dbReference type="Proteomes" id="UP000006757">
    <property type="component" value="Unassembled WGS sequence"/>
</dbReference>
<organism evidence="1 2">
    <name type="scientific">Trichosporon asahii var. asahii (strain CBS 8904)</name>
    <name type="common">Yeast</name>
    <dbReference type="NCBI Taxonomy" id="1220162"/>
    <lineage>
        <taxon>Eukaryota</taxon>
        <taxon>Fungi</taxon>
        <taxon>Dikarya</taxon>
        <taxon>Basidiomycota</taxon>
        <taxon>Agaricomycotina</taxon>
        <taxon>Tremellomycetes</taxon>
        <taxon>Trichosporonales</taxon>
        <taxon>Trichosporonaceae</taxon>
        <taxon>Trichosporon</taxon>
    </lineage>
</organism>
<dbReference type="STRING" id="1220162.K1W4I0"/>
<keyword evidence="2" id="KW-1185">Reference proteome</keyword>
<dbReference type="OrthoDB" id="10688251at2759"/>
<dbReference type="EMBL" id="AMBO01000240">
    <property type="protein sequence ID" value="EKD03773.1"/>
    <property type="molecule type" value="Genomic_DNA"/>
</dbReference>
<dbReference type="HOGENOM" id="CLU_967056_0_0_1"/>